<keyword evidence="3" id="KW-1185">Reference proteome</keyword>
<feature type="transmembrane region" description="Helical" evidence="1">
    <location>
        <begin position="101"/>
        <end position="118"/>
    </location>
</feature>
<feature type="transmembrane region" description="Helical" evidence="1">
    <location>
        <begin position="402"/>
        <end position="420"/>
    </location>
</feature>
<proteinExistence type="predicted"/>
<keyword evidence="1" id="KW-1133">Transmembrane helix</keyword>
<feature type="transmembrane region" description="Helical" evidence="1">
    <location>
        <begin position="345"/>
        <end position="367"/>
    </location>
</feature>
<gene>
    <name evidence="2" type="ORF">E0W69_011770</name>
</gene>
<feature type="transmembrane region" description="Helical" evidence="1">
    <location>
        <begin position="244"/>
        <end position="263"/>
    </location>
</feature>
<dbReference type="Proteomes" id="UP000292424">
    <property type="component" value="Chromosome"/>
</dbReference>
<reference evidence="2 3" key="1">
    <citation type="submission" date="2019-09" db="EMBL/GenBank/DDBJ databases">
        <title>Complete genome sequence of Arachidicoccus sp. B3-10 isolated from apple orchard soil.</title>
        <authorList>
            <person name="Kim H.S."/>
            <person name="Han K.-I."/>
            <person name="Suh M.K."/>
            <person name="Lee K.C."/>
            <person name="Eom M.K."/>
            <person name="Kim J.-S."/>
            <person name="Kang S.W."/>
            <person name="Sin Y."/>
            <person name="Lee J.-S."/>
        </authorList>
    </citation>
    <scope>NUCLEOTIDE SEQUENCE [LARGE SCALE GENOMIC DNA]</scope>
    <source>
        <strain evidence="2 3">B3-10</strain>
    </source>
</reference>
<name>A0A5P2G605_9BACT</name>
<keyword evidence="1" id="KW-0472">Membrane</keyword>
<feature type="transmembrane region" description="Helical" evidence="1">
    <location>
        <begin position="5"/>
        <end position="20"/>
    </location>
</feature>
<dbReference type="OrthoDB" id="1099623at2"/>
<feature type="transmembrane region" description="Helical" evidence="1">
    <location>
        <begin position="163"/>
        <end position="181"/>
    </location>
</feature>
<accession>A0A5P2G605</accession>
<dbReference type="AlphaFoldDB" id="A0A5P2G605"/>
<evidence type="ECO:0000313" key="3">
    <source>
        <dbReference type="Proteomes" id="UP000292424"/>
    </source>
</evidence>
<feature type="transmembrane region" description="Helical" evidence="1">
    <location>
        <begin position="27"/>
        <end position="46"/>
    </location>
</feature>
<dbReference type="NCBIfam" id="TIGR04370">
    <property type="entry name" value="glyco_rpt_poly"/>
    <property type="match status" value="1"/>
</dbReference>
<protein>
    <submittedName>
        <fullName evidence="2">Oligosaccharide repeat unit polymerase</fullName>
    </submittedName>
</protein>
<feature type="transmembrane region" description="Helical" evidence="1">
    <location>
        <begin position="58"/>
        <end position="80"/>
    </location>
</feature>
<dbReference type="KEGG" id="arac:E0W69_011770"/>
<sequence length="422" mass="49562">MNLLLVNFLLYFFWFAYSYIKEKRISIYSTMILFYTIIAFLGIYIYKTGLYTKEFGNFSLSRITIFPIILGFVSYFFLLYPLKKIKFDKNGFNKLKFNKRSSRFILLWIIYFSLYFILKLGELIISISTGLDSAYEHRHDGASTPLFNYNNPVLEKFSFLGDLFLNTTTPFVVGYAIIGIYQKKIKINYGLFLILLCFFPSLANSIAIGSRGAMFLIVFNFIFFISIFKPFITKQLSKRIKIFGISFLSLVATYSWVITSLRFSNAKGNKGFDSILRYFGESFPNFFLQIWDQVKYHPFGERLFPVIAPIKKTYSHLTLDETTLFWQNKVDVPIYLFKTYYGDLYIEYGVIYGLLFAFLYFLLIFLYLKKVKLSLKNLLIPYLYFQVCVYGFSGLVVSGTSLYWSISVVFTTYLILKYIMKD</sequence>
<keyword evidence="1" id="KW-0812">Transmembrane</keyword>
<feature type="transmembrane region" description="Helical" evidence="1">
    <location>
        <begin position="379"/>
        <end position="396"/>
    </location>
</feature>
<dbReference type="EMBL" id="CP044016">
    <property type="protein sequence ID" value="QES89312.1"/>
    <property type="molecule type" value="Genomic_DNA"/>
</dbReference>
<feature type="transmembrane region" description="Helical" evidence="1">
    <location>
        <begin position="213"/>
        <end position="232"/>
    </location>
</feature>
<evidence type="ECO:0000313" key="2">
    <source>
        <dbReference type="EMBL" id="QES89312.1"/>
    </source>
</evidence>
<feature type="transmembrane region" description="Helical" evidence="1">
    <location>
        <begin position="188"/>
        <end position="207"/>
    </location>
</feature>
<organism evidence="2 3">
    <name type="scientific">Rhizosphaericola mali</name>
    <dbReference type="NCBI Taxonomy" id="2545455"/>
    <lineage>
        <taxon>Bacteria</taxon>
        <taxon>Pseudomonadati</taxon>
        <taxon>Bacteroidota</taxon>
        <taxon>Chitinophagia</taxon>
        <taxon>Chitinophagales</taxon>
        <taxon>Chitinophagaceae</taxon>
        <taxon>Rhizosphaericola</taxon>
    </lineage>
</organism>
<evidence type="ECO:0000256" key="1">
    <source>
        <dbReference type="SAM" id="Phobius"/>
    </source>
</evidence>